<dbReference type="InterPro" id="IPR002078">
    <property type="entry name" value="Sigma_54_int"/>
</dbReference>
<dbReference type="RefSeq" id="WP_071903958.1">
    <property type="nucleotide sequence ID" value="NZ_MPIN01000016.1"/>
</dbReference>
<evidence type="ECO:0000313" key="7">
    <source>
        <dbReference type="Proteomes" id="UP000182229"/>
    </source>
</evidence>
<evidence type="ECO:0000256" key="2">
    <source>
        <dbReference type="ARBA" id="ARBA00022840"/>
    </source>
</evidence>
<evidence type="ECO:0000259" key="5">
    <source>
        <dbReference type="PROSITE" id="PS50045"/>
    </source>
</evidence>
<name>A0A1L9AY11_9BACT</name>
<dbReference type="OrthoDB" id="9814761at2"/>
<dbReference type="AlphaFoldDB" id="A0A1L9AY11"/>
<reference evidence="6 7" key="2">
    <citation type="submission" date="2016-12" db="EMBL/GenBank/DDBJ databases">
        <title>Draft Genome Sequence of Cystobacter ferrugineus Strain Cbfe23.</title>
        <authorList>
            <person name="Akbar S."/>
            <person name="Dowd S.E."/>
            <person name="Stevens D.C."/>
        </authorList>
    </citation>
    <scope>NUCLEOTIDE SEQUENCE [LARGE SCALE GENOMIC DNA]</scope>
    <source>
        <strain evidence="6 7">Cbfe23</strain>
    </source>
</reference>
<keyword evidence="3" id="KW-0805">Transcription regulation</keyword>
<feature type="domain" description="Sigma-54 factor interaction" evidence="5">
    <location>
        <begin position="328"/>
        <end position="557"/>
    </location>
</feature>
<reference evidence="7" key="1">
    <citation type="submission" date="2016-11" db="EMBL/GenBank/DDBJ databases">
        <authorList>
            <person name="Shukria A."/>
            <person name="Stevens D.C."/>
        </authorList>
    </citation>
    <scope>NUCLEOTIDE SEQUENCE [LARGE SCALE GENOMIC DNA]</scope>
    <source>
        <strain evidence="7">Cbfe23</strain>
    </source>
</reference>
<dbReference type="InterPro" id="IPR002197">
    <property type="entry name" value="HTH_Fis"/>
</dbReference>
<dbReference type="Gene3D" id="3.30.450.40">
    <property type="match status" value="1"/>
</dbReference>
<dbReference type="SUPFAM" id="SSF52540">
    <property type="entry name" value="P-loop containing nucleoside triphosphate hydrolases"/>
    <property type="match status" value="1"/>
</dbReference>
<protein>
    <recommendedName>
        <fullName evidence="5">Sigma-54 factor interaction domain-containing protein</fullName>
    </recommendedName>
</protein>
<dbReference type="GO" id="GO:0043565">
    <property type="term" value="F:sequence-specific DNA binding"/>
    <property type="evidence" value="ECO:0007669"/>
    <property type="project" value="InterPro"/>
</dbReference>
<evidence type="ECO:0000313" key="6">
    <source>
        <dbReference type="EMBL" id="OJH34902.1"/>
    </source>
</evidence>
<dbReference type="Pfam" id="PF00158">
    <property type="entry name" value="Sigma54_activat"/>
    <property type="match status" value="1"/>
</dbReference>
<dbReference type="PROSITE" id="PS50045">
    <property type="entry name" value="SIGMA54_INTERACT_4"/>
    <property type="match status" value="1"/>
</dbReference>
<comment type="caution">
    <text evidence="6">The sequence shown here is derived from an EMBL/GenBank/DDBJ whole genome shotgun (WGS) entry which is preliminary data.</text>
</comment>
<dbReference type="SMART" id="SM00382">
    <property type="entry name" value="AAA"/>
    <property type="match status" value="1"/>
</dbReference>
<dbReference type="STRING" id="83449.BON30_40645"/>
<dbReference type="PANTHER" id="PTHR32071:SF99">
    <property type="entry name" value="TRANSCRIPTIONAL REGULATORY PROTEIN"/>
    <property type="match status" value="1"/>
</dbReference>
<dbReference type="Pfam" id="PF02954">
    <property type="entry name" value="HTH_8"/>
    <property type="match status" value="1"/>
</dbReference>
<keyword evidence="4" id="KW-0804">Transcription</keyword>
<dbReference type="Pfam" id="PF25601">
    <property type="entry name" value="AAA_lid_14"/>
    <property type="match status" value="1"/>
</dbReference>
<accession>A0A1L9AY11</accession>
<organism evidence="6 7">
    <name type="scientific">Cystobacter ferrugineus</name>
    <dbReference type="NCBI Taxonomy" id="83449"/>
    <lineage>
        <taxon>Bacteria</taxon>
        <taxon>Pseudomonadati</taxon>
        <taxon>Myxococcota</taxon>
        <taxon>Myxococcia</taxon>
        <taxon>Myxococcales</taxon>
        <taxon>Cystobacterineae</taxon>
        <taxon>Archangiaceae</taxon>
        <taxon>Cystobacter</taxon>
    </lineage>
</organism>
<proteinExistence type="predicted"/>
<dbReference type="Gene3D" id="3.40.50.300">
    <property type="entry name" value="P-loop containing nucleotide triphosphate hydrolases"/>
    <property type="match status" value="1"/>
</dbReference>
<dbReference type="Gene3D" id="1.10.10.60">
    <property type="entry name" value="Homeodomain-like"/>
    <property type="match status" value="1"/>
</dbReference>
<evidence type="ECO:0000256" key="4">
    <source>
        <dbReference type="ARBA" id="ARBA00023163"/>
    </source>
</evidence>
<dbReference type="EMBL" id="MPIN01000016">
    <property type="protein sequence ID" value="OJH34902.1"/>
    <property type="molecule type" value="Genomic_DNA"/>
</dbReference>
<dbReference type="GO" id="GO:0005524">
    <property type="term" value="F:ATP binding"/>
    <property type="evidence" value="ECO:0007669"/>
    <property type="project" value="UniProtKB-KW"/>
</dbReference>
<dbReference type="CDD" id="cd00009">
    <property type="entry name" value="AAA"/>
    <property type="match status" value="1"/>
</dbReference>
<dbReference type="InterPro" id="IPR003593">
    <property type="entry name" value="AAA+_ATPase"/>
</dbReference>
<keyword evidence="1" id="KW-0547">Nucleotide-binding</keyword>
<dbReference type="InterPro" id="IPR009057">
    <property type="entry name" value="Homeodomain-like_sf"/>
</dbReference>
<dbReference type="SUPFAM" id="SSF55781">
    <property type="entry name" value="GAF domain-like"/>
    <property type="match status" value="1"/>
</dbReference>
<evidence type="ECO:0000256" key="1">
    <source>
        <dbReference type="ARBA" id="ARBA00022741"/>
    </source>
</evidence>
<dbReference type="PANTHER" id="PTHR32071">
    <property type="entry name" value="TRANSCRIPTIONAL REGULATORY PROTEIN"/>
    <property type="match status" value="1"/>
</dbReference>
<dbReference type="Proteomes" id="UP000182229">
    <property type="component" value="Unassembled WGS sequence"/>
</dbReference>
<dbReference type="PRINTS" id="PR01590">
    <property type="entry name" value="HTHFIS"/>
</dbReference>
<dbReference type="InterPro" id="IPR027417">
    <property type="entry name" value="P-loop_NTPase"/>
</dbReference>
<dbReference type="GO" id="GO:0006355">
    <property type="term" value="P:regulation of DNA-templated transcription"/>
    <property type="evidence" value="ECO:0007669"/>
    <property type="project" value="InterPro"/>
</dbReference>
<dbReference type="InterPro" id="IPR029016">
    <property type="entry name" value="GAF-like_dom_sf"/>
</dbReference>
<dbReference type="SUPFAM" id="SSF46689">
    <property type="entry name" value="Homeodomain-like"/>
    <property type="match status" value="1"/>
</dbReference>
<sequence>MLKLVEPGPRLWERFVSGAIEAEERAHSLLRRWSRAVELGAKADGPSHSEGVSDAELHSRRESLTERCVDAVQLVSRLATETSASAFRAVLSDAEGVVVLARGGVGASQRSADTSRLVEGARWAESTRGTNAIGTAIAEGEAVAVVGRAHLEERNHGLACYAAPIRDPFGELVAVLDVSGDVTHANPLLEALVLASAHAAEQSLRLRGYEEMLAGGRRSLEARLAGSASLLVEAPGVVRQVSADAAARLGLPPEGVMGRAVEDVLSLSWKVLVEAALGGRPCRVSGMRLHPVPHFDARGRPLALAIFVERDIPQARPAGLLPGSFNVLLGSDPALRDAKQRAARVAGSPLPVLLLAETGTGKELLARAIHEASGNASGPFLALNCGAMPAGLLEAELFGHAPGAFTGALAAGSKGKLGVVDGGTLFLDEIGEMPESLQALLLRVLDDGHYFRLGETKPRESRFRLISATCRDLPAMVEAGKFRRDLYYRIRGAVLSLPPLRRRTDKTELAHALVEKIARAQGREVPPLCPETERLIEAHAWPGNVREMKSALAHALALSGEGEPLAPEHLPGDVVEPPGAAAMHEGGGRKAAEARALREAMAAANGNLSEAARRLGVARSTLYRMLGRQHLDQRRAVPRGADVGWDAEESG</sequence>
<dbReference type="InterPro" id="IPR058031">
    <property type="entry name" value="AAA_lid_NorR"/>
</dbReference>
<gene>
    <name evidence="6" type="ORF">BON30_40645</name>
</gene>
<keyword evidence="2" id="KW-0067">ATP-binding</keyword>
<dbReference type="FunFam" id="3.40.50.300:FF:000006">
    <property type="entry name" value="DNA-binding transcriptional regulator NtrC"/>
    <property type="match status" value="1"/>
</dbReference>
<keyword evidence="7" id="KW-1185">Reference proteome</keyword>
<dbReference type="Gene3D" id="1.10.8.60">
    <property type="match status" value="1"/>
</dbReference>
<evidence type="ECO:0000256" key="3">
    <source>
        <dbReference type="ARBA" id="ARBA00023015"/>
    </source>
</evidence>